<dbReference type="Gene3D" id="2.170.130.10">
    <property type="entry name" value="TonB-dependent receptor, plug domain"/>
    <property type="match status" value="1"/>
</dbReference>
<dbReference type="InterPro" id="IPR051802">
    <property type="entry name" value="YfhM-like"/>
</dbReference>
<dbReference type="EMBL" id="JAUKPO010000026">
    <property type="protein sequence ID" value="MDO1450167.1"/>
    <property type="molecule type" value="Genomic_DNA"/>
</dbReference>
<comment type="subcellular location">
    <subcellularLocation>
        <location evidence="1">Cell outer membrane</location>
        <topology evidence="1">Multi-pass membrane protein</topology>
    </subcellularLocation>
</comment>
<dbReference type="InterPro" id="IPR041246">
    <property type="entry name" value="Bact_MG10"/>
</dbReference>
<name>A0ABT8RDK2_9BACT</name>
<dbReference type="InterPro" id="IPR008930">
    <property type="entry name" value="Terpenoid_cyclase/PrenylTrfase"/>
</dbReference>
<dbReference type="RefSeq" id="WP_302040970.1">
    <property type="nucleotide sequence ID" value="NZ_JAUKPO010000026.1"/>
</dbReference>
<dbReference type="Pfam" id="PF00207">
    <property type="entry name" value="A2M"/>
    <property type="match status" value="1"/>
</dbReference>
<evidence type="ECO:0000259" key="3">
    <source>
        <dbReference type="SMART" id="SM01360"/>
    </source>
</evidence>
<evidence type="ECO:0000256" key="2">
    <source>
        <dbReference type="SAM" id="SignalP"/>
    </source>
</evidence>
<dbReference type="InterPro" id="IPR037066">
    <property type="entry name" value="Plug_dom_sf"/>
</dbReference>
<dbReference type="Gene3D" id="1.50.10.20">
    <property type="match status" value="1"/>
</dbReference>
<keyword evidence="1" id="KW-0812">Transmembrane</keyword>
<dbReference type="SUPFAM" id="SSF49464">
    <property type="entry name" value="Carboxypeptidase regulatory domain-like"/>
    <property type="match status" value="1"/>
</dbReference>
<dbReference type="PROSITE" id="PS52016">
    <property type="entry name" value="TONB_DEPENDENT_REC_3"/>
    <property type="match status" value="1"/>
</dbReference>
<keyword evidence="1" id="KW-0813">Transport</keyword>
<dbReference type="InterPro" id="IPR008969">
    <property type="entry name" value="CarboxyPept-like_regulatory"/>
</dbReference>
<dbReference type="Gene3D" id="2.60.40.1930">
    <property type="match status" value="1"/>
</dbReference>
<dbReference type="Proteomes" id="UP001168528">
    <property type="component" value="Unassembled WGS sequence"/>
</dbReference>
<proteinExistence type="inferred from homology"/>
<dbReference type="InterPro" id="IPR001599">
    <property type="entry name" value="Macroglobln_a2"/>
</dbReference>
<dbReference type="PANTHER" id="PTHR40094">
    <property type="entry name" value="ALPHA-2-MACROGLOBULIN HOMOLOG"/>
    <property type="match status" value="1"/>
</dbReference>
<feature type="chain" id="PRO_5046509442" evidence="2">
    <location>
        <begin position="20"/>
        <end position="1944"/>
    </location>
</feature>
<comment type="similarity">
    <text evidence="1">Belongs to the TonB-dependent receptor family.</text>
</comment>
<dbReference type="SMART" id="SM01360">
    <property type="entry name" value="A2M"/>
    <property type="match status" value="1"/>
</dbReference>
<dbReference type="InterPro" id="IPR039426">
    <property type="entry name" value="TonB-dep_rcpt-like"/>
</dbReference>
<sequence>MKKHLLLFTLFALPLLVAAQSLTHSSRTSYYTYIYQLRNEEAKRIYTKDLDVVNQAYFHTAVDSFPTGKDYHRDLPYGHYLFTYAEGGDLVYEFKPISNVQVQLLNNKVDLSILVTDTSGHPIEEATMHLRNKKIAFDKKAGAYLQKRTSRKGLLSIHYQGFTSYHHIDTKNKQPFLRKVKNRIVYTKPVYWVWKPIRDVVKTIRYGYPEGWIRRIAGIFNPDEFREHDTKYRGYMAFNKPLYMPGDTVKFKAFILKKRGTPIHPDLQVVLHTSQGGKTLTTLQPYRKGGYFYEFVLHDSLQLHLDKRYGISLERKKFRSVMYGSFELEAYELTSNSFNLRSDVTTHHSGTPVSLYAQGKDENDLPVADATLQLTITPEQVIHFSGKQAFVKDTLWHYQQKLDPVGETKIVLPDSIFPAVSLDYSLHAVFLNSNNERHYQTLKLHYIHSPQEINLTLDKDSLLATYLVAGKPQQVDAQLSTWLHGQEKPEITMVKLPFKKALNPYAFNYECRVKSLTKSFFLREEDPLLQCYSQRTADSLFISVDNPRKLPFYYTIYRKNQAIDRGTGNTMNFASKVTTPGNYFISLQYIWSGEVQEREYSIPFQHNQLTVTVNQPMVVNPGQQAQINILVTDAEGSPAKDVDLTAYAVTRKFKNASAPELPYMGKTYKSRKGLHQFDLDHKFSKDAVANRPLDWQYWNPEMGLDSIAYFQFLYPEKGIFTQYISTSDSISLFAPFVVQNGQLLPVYLIYLDNRPIYYRNADVEQRYSFRISSGYHTLKLRTIDKLISIDSVRIKPNSKLVLSVEANAVHPQVKTEEIKKEYSLQEQQLLNRYVMHMEYTPGKNAYLKQGEFIQPIPFRLSNYYSKNTLITGVFMPSPMQYILRDGFTTSFTFEPLYTYEFSEQLLKMRSINPQNFYKYRLHPDYKEIYPNFSEQPYRQTEIDSLWAWQKEARIARKHQYSYATTTTKEFGKLILHQMALPDSAEQRIKGVLLFRKEDPNYLQVYPATSNTFHQLNPGHYKVVLLLYFNEFIETDFFDVQFGGSTYLTIKDLPVQLPTEFSRKAAHLLEEEVFSVAEEKKNLQEVKENYYNTYNITPSGSFTHLITGQVTDSNGEALPGVNVLVKGTKIGTVTNMDGFYQLYVPSNGVLVFSYIGFSTDEILVGSKDVIDAQLLEDVKHLSEVVVVGYGEQRRVSLTGAVTTVAPLQGRVAGVQISDSVDLRGISSLDANNTPLILINGVPYNGMLADIDPAYITKTQVLKGEAAKALYGERARNGVVMITTSLFSLSTKNDTSSKNFETTADLSGAASLRNKFSDYAYWQPRLKTNKQGKAVFNITFPDDVTTWRTFVLAMDGRKRSGLSESTIKAFKPVVSTLAVPRFLVEGDSSLVIGKTMNYTSDTLSLSTAFILNGKTVNASTSRVMHTLVDSLQIGAATPDSVEVSYVSTQTGGEQDGEKRYIPVFLKGTPETKGVFANLDTDTTLTLNFDPALGKVNMYIQGDILQVLLDEIEEIKQYEYDCNEQAASKLIALLLEKKIRTSLGESFKGEQEILKLINKLQSAQRKDGTWGWWPTSSPTLWISSHVTEALVMAQKSGYQVRFNKQALQDYLMFEMENARASDKLRFLLLLKTLEVKVDYPRSMESLSKDTSLSVHDQLQLIELQQQTALPYSLDSLNKYKQTTLTGGMYISKVSGKEGQHLTDNAITNTVIAYRILKASGGHEKALQAIRRYFLERKNNGHWRNTYESALILTTILPDVLTKGKLPASTLTLQGDLQATISNLPYQAEFTPGQPLILQKSGKRPVYVSAFQQYWNALPGPVEKDFIIQTFIDNKSSDQVQVKAGKPVKLVVEVEVKQDAEYIMLEVPIPAGCSYVEKRANYSFEVHREYFIHKTSIFCQQLMKGTYQFTIHLLPRYSGTYTLNPAKAQLMYFPVFYGRNALKNVTIK</sequence>
<dbReference type="PANTHER" id="PTHR40094:SF1">
    <property type="entry name" value="UBIQUITIN DOMAIN-CONTAINING PROTEIN"/>
    <property type="match status" value="1"/>
</dbReference>
<organism evidence="4 5">
    <name type="scientific">Rhodocytophaga aerolata</name>
    <dbReference type="NCBI Taxonomy" id="455078"/>
    <lineage>
        <taxon>Bacteria</taxon>
        <taxon>Pseudomonadati</taxon>
        <taxon>Bacteroidota</taxon>
        <taxon>Cytophagia</taxon>
        <taxon>Cytophagales</taxon>
        <taxon>Rhodocytophagaceae</taxon>
        <taxon>Rhodocytophaga</taxon>
    </lineage>
</organism>
<keyword evidence="1" id="KW-1134">Transmembrane beta strand</keyword>
<reference evidence="4" key="1">
    <citation type="submission" date="2023-07" db="EMBL/GenBank/DDBJ databases">
        <title>The genome sequence of Rhodocytophaga aerolata KACC 12507.</title>
        <authorList>
            <person name="Zhang X."/>
        </authorList>
    </citation>
    <scope>NUCLEOTIDE SEQUENCE</scope>
    <source>
        <strain evidence="4">KACC 12507</strain>
    </source>
</reference>
<comment type="caution">
    <text evidence="4">The sequence shown here is derived from an EMBL/GenBank/DDBJ whole genome shotgun (WGS) entry which is preliminary data.</text>
</comment>
<keyword evidence="2" id="KW-0732">Signal</keyword>
<dbReference type="SUPFAM" id="SSF48239">
    <property type="entry name" value="Terpenoid cyclases/Protein prenyltransferases"/>
    <property type="match status" value="1"/>
</dbReference>
<evidence type="ECO:0000256" key="1">
    <source>
        <dbReference type="PROSITE-ProRule" id="PRU01360"/>
    </source>
</evidence>
<dbReference type="Gene3D" id="2.60.40.1120">
    <property type="entry name" value="Carboxypeptidase-like, regulatory domain"/>
    <property type="match status" value="1"/>
</dbReference>
<keyword evidence="1" id="KW-0998">Cell outer membrane</keyword>
<dbReference type="SUPFAM" id="SSF56935">
    <property type="entry name" value="Porins"/>
    <property type="match status" value="1"/>
</dbReference>
<accession>A0ABT8RDK2</accession>
<protein>
    <submittedName>
        <fullName evidence="4">Carboxypeptidase-like regulatory domain-containing protein</fullName>
    </submittedName>
</protein>
<keyword evidence="5" id="KW-1185">Reference proteome</keyword>
<evidence type="ECO:0000313" key="5">
    <source>
        <dbReference type="Proteomes" id="UP001168528"/>
    </source>
</evidence>
<keyword evidence="1" id="KW-0472">Membrane</keyword>
<gene>
    <name evidence="4" type="ORF">Q0590_28055</name>
</gene>
<feature type="domain" description="Alpha-2-macroglobulin" evidence="3">
    <location>
        <begin position="1318"/>
        <end position="1407"/>
    </location>
</feature>
<dbReference type="Pfam" id="PF13715">
    <property type="entry name" value="CarbopepD_reg_2"/>
    <property type="match status" value="1"/>
</dbReference>
<evidence type="ECO:0000313" key="4">
    <source>
        <dbReference type="EMBL" id="MDO1450167.1"/>
    </source>
</evidence>
<dbReference type="Pfam" id="PF17973">
    <property type="entry name" value="bMG10"/>
    <property type="match status" value="1"/>
</dbReference>
<feature type="signal peptide" evidence="2">
    <location>
        <begin position="1"/>
        <end position="19"/>
    </location>
</feature>